<sequence length="254" mass="28494">MPRGLTLELNNEKDFIIKKTPWTRWLAAILPNRCLMCHQQIESSNRGVCSVCLHACRYQTPICLGCGVEIPVLMAFCGHCMASPPLIVISPCSYHQGLGHWIGQIKYQAQFAVIDVLVDALVQRILYLESLGFIQLPQVLIAVPLHKKRLQQRGFNQAWLIAQALAKRLDIPLIDNVLLRVIETQPQAGLSGKLRRKNLKGAFTLSTDFNWQRVALIDDVVTTGTTVDEIAKLLQQKHTQVQVWCLARAEAPGK</sequence>
<keyword evidence="3" id="KW-1185">Reference proteome</keyword>
<reference evidence="2 3" key="1">
    <citation type="submission" date="2021-01" db="EMBL/GenBank/DDBJ databases">
        <title>Genome sequence of Shewanella schlegeliana JCM 11561.</title>
        <authorList>
            <person name="Zhang H."/>
            <person name="Li C."/>
        </authorList>
    </citation>
    <scope>NUCLEOTIDE SEQUENCE [LARGE SCALE GENOMIC DNA]</scope>
    <source>
        <strain evidence="2 3">JCM 11561</strain>
    </source>
</reference>
<evidence type="ECO:0000256" key="1">
    <source>
        <dbReference type="ARBA" id="ARBA00008007"/>
    </source>
</evidence>
<dbReference type="PANTHER" id="PTHR47505">
    <property type="entry name" value="DNA UTILIZATION PROTEIN YHGH"/>
    <property type="match status" value="1"/>
</dbReference>
<proteinExistence type="inferred from homology"/>
<protein>
    <submittedName>
        <fullName evidence="2">ComF family protein</fullName>
    </submittedName>
</protein>
<dbReference type="InterPro" id="IPR029057">
    <property type="entry name" value="PRTase-like"/>
</dbReference>
<gene>
    <name evidence="2" type="ORF">JMA39_16915</name>
</gene>
<evidence type="ECO:0000313" key="3">
    <source>
        <dbReference type="Proteomes" id="UP000604898"/>
    </source>
</evidence>
<organism evidence="2 3">
    <name type="scientific">Shewanella schlegeliana</name>
    <dbReference type="NCBI Taxonomy" id="190308"/>
    <lineage>
        <taxon>Bacteria</taxon>
        <taxon>Pseudomonadati</taxon>
        <taxon>Pseudomonadota</taxon>
        <taxon>Gammaproteobacteria</taxon>
        <taxon>Alteromonadales</taxon>
        <taxon>Shewanellaceae</taxon>
        <taxon>Shewanella</taxon>
    </lineage>
</organism>
<comment type="caution">
    <text evidence="2">The sequence shown here is derived from an EMBL/GenBank/DDBJ whole genome shotgun (WGS) entry which is preliminary data.</text>
</comment>
<dbReference type="InterPro" id="IPR000836">
    <property type="entry name" value="PRTase_dom"/>
</dbReference>
<accession>A0ABS1T1W1</accession>
<dbReference type="SUPFAM" id="SSF53271">
    <property type="entry name" value="PRTase-like"/>
    <property type="match status" value="1"/>
</dbReference>
<name>A0ABS1T1W1_9GAMM</name>
<dbReference type="Gene3D" id="3.40.50.2020">
    <property type="match status" value="1"/>
</dbReference>
<dbReference type="Proteomes" id="UP000604898">
    <property type="component" value="Unassembled WGS sequence"/>
</dbReference>
<dbReference type="PANTHER" id="PTHR47505:SF1">
    <property type="entry name" value="DNA UTILIZATION PROTEIN YHGH"/>
    <property type="match status" value="1"/>
</dbReference>
<dbReference type="EMBL" id="JAESVD010000010">
    <property type="protein sequence ID" value="MBL4914788.1"/>
    <property type="molecule type" value="Genomic_DNA"/>
</dbReference>
<comment type="similarity">
    <text evidence="1">Belongs to the ComF/GntX family.</text>
</comment>
<evidence type="ECO:0000313" key="2">
    <source>
        <dbReference type="EMBL" id="MBL4914788.1"/>
    </source>
</evidence>
<dbReference type="CDD" id="cd06223">
    <property type="entry name" value="PRTases_typeI"/>
    <property type="match status" value="1"/>
</dbReference>
<dbReference type="InterPro" id="IPR051910">
    <property type="entry name" value="ComF/GntX_DNA_util-trans"/>
</dbReference>